<dbReference type="SFLD" id="SFLDS00003">
    <property type="entry name" value="Haloacid_Dehalogenase"/>
    <property type="match status" value="1"/>
</dbReference>
<comment type="caution">
    <text evidence="6">The sequence shown here is derived from an EMBL/GenBank/DDBJ whole genome shotgun (WGS) entry which is preliminary data.</text>
</comment>
<dbReference type="PANTHER" id="PTHR43434:SF1">
    <property type="entry name" value="PHOSPHOGLYCOLATE PHOSPHATASE"/>
    <property type="match status" value="1"/>
</dbReference>
<name>A0A3E4WKX6_9BACT</name>
<dbReference type="InterPro" id="IPR041492">
    <property type="entry name" value="HAD_2"/>
</dbReference>
<dbReference type="Proteomes" id="UP000260780">
    <property type="component" value="Unassembled WGS sequence"/>
</dbReference>
<dbReference type="InterPro" id="IPR023198">
    <property type="entry name" value="PGP-like_dom2"/>
</dbReference>
<sequence length="214" mass="24006">MKSYQAYLFDFDYTLANSSKGIVMCYRNVLERHGFHQVDDLSIKRTIGKTLVDSFSIMTGITDADTLETFRKEYVKEADQHMTANTVLFPETEEVLRALKANGARIGIISTKYRYRIMELMGKIFPEEFIDIIVGGEDVKEAKPSPEGLLQAASRLNCPKEQILYLGDSTVDAETAQNAGVDFAGILHGMTTREELAAYPHTAIFPDLLPLIKK</sequence>
<comment type="catalytic activity">
    <reaction evidence="1">
        <text>2-phosphoglycolate + H2O = glycolate + phosphate</text>
        <dbReference type="Rhea" id="RHEA:14369"/>
        <dbReference type="ChEBI" id="CHEBI:15377"/>
        <dbReference type="ChEBI" id="CHEBI:29805"/>
        <dbReference type="ChEBI" id="CHEBI:43474"/>
        <dbReference type="ChEBI" id="CHEBI:58033"/>
        <dbReference type="EC" id="3.1.3.18"/>
    </reaction>
</comment>
<dbReference type="SUPFAM" id="SSF56784">
    <property type="entry name" value="HAD-like"/>
    <property type="match status" value="1"/>
</dbReference>
<proteinExistence type="inferred from homology"/>
<dbReference type="InterPro" id="IPR036412">
    <property type="entry name" value="HAD-like_sf"/>
</dbReference>
<dbReference type="Gene3D" id="1.10.150.240">
    <property type="entry name" value="Putative phosphatase, domain 2"/>
    <property type="match status" value="1"/>
</dbReference>
<protein>
    <recommendedName>
        <fullName evidence="4">phosphoglycolate phosphatase</fullName>
        <ecNumber evidence="4">3.1.3.18</ecNumber>
    </recommendedName>
</protein>
<evidence type="ECO:0000256" key="4">
    <source>
        <dbReference type="ARBA" id="ARBA00013078"/>
    </source>
</evidence>
<dbReference type="RefSeq" id="WP_117672449.1">
    <property type="nucleotide sequence ID" value="NZ_CABOGR010000012.1"/>
</dbReference>
<reference evidence="7 8" key="1">
    <citation type="submission" date="2018-08" db="EMBL/GenBank/DDBJ databases">
        <title>A genome reference for cultivated species of the human gut microbiota.</title>
        <authorList>
            <person name="Zou Y."/>
            <person name="Xue W."/>
            <person name="Luo G."/>
        </authorList>
    </citation>
    <scope>NUCLEOTIDE SEQUENCE [LARGE SCALE GENOMIC DNA]</scope>
    <source>
        <strain evidence="6 7">OM08-14</strain>
        <strain evidence="5 8">TF10-3AC</strain>
    </source>
</reference>
<dbReference type="GO" id="GO:0005829">
    <property type="term" value="C:cytosol"/>
    <property type="evidence" value="ECO:0007669"/>
    <property type="project" value="TreeGrafter"/>
</dbReference>
<evidence type="ECO:0000256" key="2">
    <source>
        <dbReference type="ARBA" id="ARBA00004818"/>
    </source>
</evidence>
<dbReference type="NCBIfam" id="TIGR01549">
    <property type="entry name" value="HAD-SF-IA-v1"/>
    <property type="match status" value="1"/>
</dbReference>
<dbReference type="GO" id="GO:0006281">
    <property type="term" value="P:DNA repair"/>
    <property type="evidence" value="ECO:0007669"/>
    <property type="project" value="TreeGrafter"/>
</dbReference>
<evidence type="ECO:0000313" key="8">
    <source>
        <dbReference type="Proteomes" id="UP000260862"/>
    </source>
</evidence>
<evidence type="ECO:0000256" key="1">
    <source>
        <dbReference type="ARBA" id="ARBA00000830"/>
    </source>
</evidence>
<dbReference type="EMBL" id="QSTF01000002">
    <property type="protein sequence ID" value="RGM42921.1"/>
    <property type="molecule type" value="Genomic_DNA"/>
</dbReference>
<dbReference type="PANTHER" id="PTHR43434">
    <property type="entry name" value="PHOSPHOGLYCOLATE PHOSPHATASE"/>
    <property type="match status" value="1"/>
</dbReference>
<dbReference type="Gene3D" id="3.40.50.1000">
    <property type="entry name" value="HAD superfamily/HAD-like"/>
    <property type="match status" value="1"/>
</dbReference>
<dbReference type="InterPro" id="IPR023214">
    <property type="entry name" value="HAD_sf"/>
</dbReference>
<dbReference type="InterPro" id="IPR006439">
    <property type="entry name" value="HAD-SF_hydro_IA"/>
</dbReference>
<evidence type="ECO:0000313" key="5">
    <source>
        <dbReference type="EMBL" id="RGK56186.1"/>
    </source>
</evidence>
<dbReference type="EMBL" id="QSQT01000012">
    <property type="protein sequence ID" value="RGK56186.1"/>
    <property type="molecule type" value="Genomic_DNA"/>
</dbReference>
<dbReference type="InterPro" id="IPR050155">
    <property type="entry name" value="HAD-like_hydrolase_sf"/>
</dbReference>
<dbReference type="SFLD" id="SFLDG01129">
    <property type="entry name" value="C1.5:_HAD__Beta-PGM__Phosphata"/>
    <property type="match status" value="1"/>
</dbReference>
<keyword evidence="6" id="KW-0378">Hydrolase</keyword>
<evidence type="ECO:0000313" key="7">
    <source>
        <dbReference type="Proteomes" id="UP000260780"/>
    </source>
</evidence>
<keyword evidence="8" id="KW-1185">Reference proteome</keyword>
<gene>
    <name evidence="6" type="ORF">DXC17_01435</name>
    <name evidence="5" type="ORF">DXD04_08055</name>
</gene>
<evidence type="ECO:0000256" key="3">
    <source>
        <dbReference type="ARBA" id="ARBA00006171"/>
    </source>
</evidence>
<comment type="pathway">
    <text evidence="2">Organic acid metabolism; glycolate biosynthesis; glycolate from 2-phosphoglycolate: step 1/1.</text>
</comment>
<dbReference type="GO" id="GO:0008967">
    <property type="term" value="F:phosphoglycolate phosphatase activity"/>
    <property type="evidence" value="ECO:0007669"/>
    <property type="project" value="UniProtKB-EC"/>
</dbReference>
<dbReference type="AlphaFoldDB" id="A0A3E4WKX6"/>
<dbReference type="Pfam" id="PF13419">
    <property type="entry name" value="HAD_2"/>
    <property type="match status" value="1"/>
</dbReference>
<evidence type="ECO:0000313" key="6">
    <source>
        <dbReference type="EMBL" id="RGM42921.1"/>
    </source>
</evidence>
<organism evidence="6 7">
    <name type="scientific">Phocaeicola plebeius</name>
    <dbReference type="NCBI Taxonomy" id="310297"/>
    <lineage>
        <taxon>Bacteria</taxon>
        <taxon>Pseudomonadati</taxon>
        <taxon>Bacteroidota</taxon>
        <taxon>Bacteroidia</taxon>
        <taxon>Bacteroidales</taxon>
        <taxon>Bacteroidaceae</taxon>
        <taxon>Phocaeicola</taxon>
    </lineage>
</organism>
<dbReference type="EC" id="3.1.3.18" evidence="4"/>
<comment type="similarity">
    <text evidence="3">Belongs to the HAD-like hydrolase superfamily. CbbY/CbbZ/Gph/YieH family.</text>
</comment>
<dbReference type="Proteomes" id="UP000260862">
    <property type="component" value="Unassembled WGS sequence"/>
</dbReference>
<accession>A0A3E4WKX6</accession>